<organism evidence="1 2">
    <name type="scientific">Mucilaginibacter terrenus</name>
    <dbReference type="NCBI Taxonomy" id="2482727"/>
    <lineage>
        <taxon>Bacteria</taxon>
        <taxon>Pseudomonadati</taxon>
        <taxon>Bacteroidota</taxon>
        <taxon>Sphingobacteriia</taxon>
        <taxon>Sphingobacteriales</taxon>
        <taxon>Sphingobacteriaceae</taxon>
        <taxon>Mucilaginibacter</taxon>
    </lineage>
</organism>
<gene>
    <name evidence="1" type="ORF">DYU05_02260</name>
</gene>
<evidence type="ECO:0000313" key="2">
    <source>
        <dbReference type="Proteomes" id="UP000260823"/>
    </source>
</evidence>
<proteinExistence type="predicted"/>
<comment type="caution">
    <text evidence="1">The sequence shown here is derived from an EMBL/GenBank/DDBJ whole genome shotgun (WGS) entry which is preliminary data.</text>
</comment>
<dbReference type="OrthoDB" id="798003at2"/>
<dbReference type="EMBL" id="QWDE01000001">
    <property type="protein sequence ID" value="RFZ84463.1"/>
    <property type="molecule type" value="Genomic_DNA"/>
</dbReference>
<sequence length="86" mass="9362">MLKISLPAEADGSIFDRNDIPKPLNGTDIEVNGDVILLFDDEEQAVSYLDTLEDFATATDNDAGKNAINLIVSAISNDEFVQAYLQ</sequence>
<name>A0A3E2NTX1_9SPHI</name>
<reference evidence="1 2" key="1">
    <citation type="submission" date="2018-08" db="EMBL/GenBank/DDBJ databases">
        <title>Mucilaginibacter terrae sp. nov., isolated from manganese diggings.</title>
        <authorList>
            <person name="Huang Y."/>
            <person name="Zhou Z."/>
        </authorList>
    </citation>
    <scope>NUCLEOTIDE SEQUENCE [LARGE SCALE GENOMIC DNA]</scope>
    <source>
        <strain evidence="1 2">ZH6</strain>
    </source>
</reference>
<dbReference type="AlphaFoldDB" id="A0A3E2NTX1"/>
<keyword evidence="2" id="KW-1185">Reference proteome</keyword>
<dbReference type="Proteomes" id="UP000260823">
    <property type="component" value="Unassembled WGS sequence"/>
</dbReference>
<evidence type="ECO:0000313" key="1">
    <source>
        <dbReference type="EMBL" id="RFZ84463.1"/>
    </source>
</evidence>
<protein>
    <submittedName>
        <fullName evidence="1">Uncharacterized protein</fullName>
    </submittedName>
</protein>
<accession>A0A3E2NTX1</accession>
<dbReference type="RefSeq" id="WP_117381352.1">
    <property type="nucleotide sequence ID" value="NZ_QWDE01000001.1"/>
</dbReference>